<evidence type="ECO:0000256" key="3">
    <source>
        <dbReference type="ARBA" id="ARBA00023004"/>
    </source>
</evidence>
<feature type="compositionally biased region" description="Polar residues" evidence="5">
    <location>
        <begin position="238"/>
        <end position="252"/>
    </location>
</feature>
<feature type="compositionally biased region" description="Low complexity" evidence="5">
    <location>
        <begin position="253"/>
        <end position="264"/>
    </location>
</feature>
<keyword evidence="3 4" id="KW-0408">Iron</keyword>
<evidence type="ECO:0000313" key="7">
    <source>
        <dbReference type="EMBL" id="SDH69014.1"/>
    </source>
</evidence>
<dbReference type="AlphaFoldDB" id="A0A1G8EGJ2"/>
<dbReference type="Gene3D" id="1.10.3680.10">
    <property type="entry name" value="TerB-like"/>
    <property type="match status" value="1"/>
</dbReference>
<proteinExistence type="inferred from homology"/>
<feature type="compositionally biased region" description="Polar residues" evidence="5">
    <location>
        <begin position="209"/>
        <end position="224"/>
    </location>
</feature>
<sequence length="472" mass="51083">MAVRLSKGQKVDLTKSNPNLKEIIVGLGWASNPAASNYTYDLDASAFLIGSNGKVKDENDFVFYNNPSGGQGSVKHSGDHKKGSGEGDDEQIRINLSAVPPHIERISFSITINDAQMKRQSFGDIKNSYVRILNAGTNELLLKYELGEEFSVETAIVAAEIYRHAGEWKFNAIGSGFQGGLAALCRNFGLEVEEERGNNNAGSPGGSQGIPSYSSQPNPQSLYGQNSPQSYSQNSQSFGQSPQPMGQSLQTYGQQAQSSGHQSGMTCPRCHSPQVTAGKKGFGLGKAAIGGVLLGPVGLLAGFIGSKNMEFACLSCKERWNSGSNTNTAEWLQKQTENARNIVNKYMGKDLTEALVAGSALVATADGVLEASEREKLIDYFRTSQEMRGININEVDSRFNYFVQRIQSDLILGKAEALRAVGKLASKPEAARLVVRLCCAIGFADGEFAPVEKRVVEEICREVHLDPREFIF</sequence>
<dbReference type="CDD" id="cd07176">
    <property type="entry name" value="terB"/>
    <property type="match status" value="1"/>
</dbReference>
<dbReference type="EMBL" id="FNCP01000017">
    <property type="protein sequence ID" value="SDH69014.1"/>
    <property type="molecule type" value="Genomic_DNA"/>
</dbReference>
<evidence type="ECO:0000256" key="1">
    <source>
        <dbReference type="ARBA" id="ARBA00008775"/>
    </source>
</evidence>
<dbReference type="Gene3D" id="2.60.60.30">
    <property type="entry name" value="sav2460 like domains"/>
    <property type="match status" value="1"/>
</dbReference>
<dbReference type="Pfam" id="PF02342">
    <property type="entry name" value="TerD"/>
    <property type="match status" value="1"/>
</dbReference>
<evidence type="ECO:0000259" key="6">
    <source>
        <dbReference type="PROSITE" id="PS51007"/>
    </source>
</evidence>
<gene>
    <name evidence="7" type="ORF">SAMN05443529_11715</name>
</gene>
<dbReference type="GO" id="GO:0020037">
    <property type="term" value="F:heme binding"/>
    <property type="evidence" value="ECO:0007669"/>
    <property type="project" value="InterPro"/>
</dbReference>
<keyword evidence="4" id="KW-0349">Heme</keyword>
<dbReference type="InterPro" id="IPR007791">
    <property type="entry name" value="DjlA_N"/>
</dbReference>
<feature type="compositionally biased region" description="Basic and acidic residues" evidence="5">
    <location>
        <begin position="76"/>
        <end position="85"/>
    </location>
</feature>
<feature type="region of interest" description="Disordered" evidence="5">
    <location>
        <begin position="67"/>
        <end position="90"/>
    </location>
</feature>
<evidence type="ECO:0000256" key="2">
    <source>
        <dbReference type="ARBA" id="ARBA00022723"/>
    </source>
</evidence>
<dbReference type="InterPro" id="IPR051324">
    <property type="entry name" value="Stress/Tellurium_Resist"/>
</dbReference>
<keyword evidence="2 4" id="KW-0479">Metal-binding</keyword>
<dbReference type="InterPro" id="IPR003325">
    <property type="entry name" value="TerD"/>
</dbReference>
<feature type="compositionally biased region" description="Low complexity" evidence="5">
    <location>
        <begin position="225"/>
        <end position="237"/>
    </location>
</feature>
<dbReference type="PANTHER" id="PTHR32097:SF4">
    <property type="entry name" value="GENERAL STRESS PROTEIN 16U"/>
    <property type="match status" value="1"/>
</dbReference>
<reference evidence="8" key="1">
    <citation type="submission" date="2016-10" db="EMBL/GenBank/DDBJ databases">
        <authorList>
            <person name="Varghese N."/>
            <person name="Submissions S."/>
        </authorList>
    </citation>
    <scope>NUCLEOTIDE SEQUENCE [LARGE SCALE GENOMIC DNA]</scope>
    <source>
        <strain evidence="8">DSM 8344</strain>
    </source>
</reference>
<dbReference type="InterPro" id="IPR029024">
    <property type="entry name" value="TerB-like"/>
</dbReference>
<dbReference type="PROSITE" id="PS51007">
    <property type="entry name" value="CYTC"/>
    <property type="match status" value="1"/>
</dbReference>
<accession>A0A1G8EGJ2</accession>
<dbReference type="RefSeq" id="WP_092334348.1">
    <property type="nucleotide sequence ID" value="NZ_FNCP01000017.1"/>
</dbReference>
<name>A0A1G8EGJ2_9FIRM</name>
<dbReference type="InterPro" id="IPR009056">
    <property type="entry name" value="Cyt_c-like_dom"/>
</dbReference>
<dbReference type="PANTHER" id="PTHR32097">
    <property type="entry name" value="CAMP-BINDING PROTEIN 1-RELATED"/>
    <property type="match status" value="1"/>
</dbReference>
<dbReference type="CDD" id="cd06974">
    <property type="entry name" value="TerD_like"/>
    <property type="match status" value="1"/>
</dbReference>
<dbReference type="SUPFAM" id="SSF158682">
    <property type="entry name" value="TerB-like"/>
    <property type="match status" value="1"/>
</dbReference>
<organism evidence="7 8">
    <name type="scientific">Desulfosporosinus hippei DSM 8344</name>
    <dbReference type="NCBI Taxonomy" id="1121419"/>
    <lineage>
        <taxon>Bacteria</taxon>
        <taxon>Bacillati</taxon>
        <taxon>Bacillota</taxon>
        <taxon>Clostridia</taxon>
        <taxon>Eubacteriales</taxon>
        <taxon>Desulfitobacteriaceae</taxon>
        <taxon>Desulfosporosinus</taxon>
    </lineage>
</organism>
<protein>
    <submittedName>
        <fullName evidence="7">Tellurium resistance protein TerD</fullName>
    </submittedName>
</protein>
<evidence type="ECO:0000256" key="4">
    <source>
        <dbReference type="PROSITE-ProRule" id="PRU00433"/>
    </source>
</evidence>
<dbReference type="STRING" id="1121419.SAMN05443529_11715"/>
<dbReference type="Pfam" id="PF05099">
    <property type="entry name" value="TerB"/>
    <property type="match status" value="1"/>
</dbReference>
<evidence type="ECO:0000256" key="5">
    <source>
        <dbReference type="SAM" id="MobiDB-lite"/>
    </source>
</evidence>
<dbReference type="OrthoDB" id="4123258at2"/>
<keyword evidence="8" id="KW-1185">Reference proteome</keyword>
<evidence type="ECO:0000313" key="8">
    <source>
        <dbReference type="Proteomes" id="UP000198656"/>
    </source>
</evidence>
<dbReference type="Proteomes" id="UP000198656">
    <property type="component" value="Unassembled WGS sequence"/>
</dbReference>
<dbReference type="GO" id="GO:0046872">
    <property type="term" value="F:metal ion binding"/>
    <property type="evidence" value="ECO:0007669"/>
    <property type="project" value="UniProtKB-KW"/>
</dbReference>
<dbReference type="GO" id="GO:0009055">
    <property type="term" value="F:electron transfer activity"/>
    <property type="evidence" value="ECO:0007669"/>
    <property type="project" value="InterPro"/>
</dbReference>
<comment type="similarity">
    <text evidence="1">Belongs to the CAPAB/TerDEXZ family.</text>
</comment>
<feature type="domain" description="Cytochrome c" evidence="6">
    <location>
        <begin position="248"/>
        <end position="385"/>
    </location>
</feature>
<feature type="region of interest" description="Disordered" evidence="5">
    <location>
        <begin position="195"/>
        <end position="271"/>
    </location>
</feature>